<dbReference type="InterPro" id="IPR036412">
    <property type="entry name" value="HAD-like_sf"/>
</dbReference>
<gene>
    <name evidence="4" type="ORF">WDJ61_12365</name>
</gene>
<keyword evidence="5" id="KW-1185">Reference proteome</keyword>
<proteinExistence type="inferred from homology"/>
<dbReference type="PANTHER" id="PTHR35134:SF2">
    <property type="entry name" value="NUCLEOTIDASE YQFW-RELATED"/>
    <property type="match status" value="1"/>
</dbReference>
<evidence type="ECO:0000313" key="4">
    <source>
        <dbReference type="EMBL" id="WXB92045.1"/>
    </source>
</evidence>
<sequence length="193" mass="22817">MKQKRFGIDIDGTVTCPTSLVPFINQDFSMNITLKDIKKYDLSEALNIPADRFRDWFDEREPIIYENSPIAPGAKEVLDSWKQQFELFFISARRNHLQHVTEKWFHEHDLQYDHIELIGSHDKIKAAKKYQVDIFFEDKHDNAVSIHEELHIPVMLFNTPYNQDPVPNGVIRVDNWAQAKQWVQNWCNYSVTL</sequence>
<reference evidence="4 5" key="1">
    <citation type="submission" date="2024-02" db="EMBL/GenBank/DDBJ databases">
        <title>Seven novel Bacillus-like species.</title>
        <authorList>
            <person name="Liu G."/>
        </authorList>
    </citation>
    <scope>NUCLEOTIDE SEQUENCE [LARGE SCALE GENOMIC DNA]</scope>
    <source>
        <strain evidence="4 5">FJAT-52991</strain>
    </source>
</reference>
<dbReference type="PIRSF" id="PIRSF021362">
    <property type="entry name" value="UCP021362_HAD"/>
    <property type="match status" value="1"/>
</dbReference>
<evidence type="ECO:0000256" key="1">
    <source>
        <dbReference type="ARBA" id="ARBA00009589"/>
    </source>
</evidence>
<dbReference type="SUPFAM" id="SSF56784">
    <property type="entry name" value="HAD-like"/>
    <property type="match status" value="1"/>
</dbReference>
<accession>A0ABZ2N3T5</accession>
<dbReference type="Gene3D" id="3.40.50.1000">
    <property type="entry name" value="HAD superfamily/HAD-like"/>
    <property type="match status" value="1"/>
</dbReference>
<dbReference type="PANTHER" id="PTHR35134">
    <property type="entry name" value="NUCLEOTIDASE YQFW-RELATED"/>
    <property type="match status" value="1"/>
</dbReference>
<evidence type="ECO:0000256" key="2">
    <source>
        <dbReference type="ARBA" id="ARBA00022801"/>
    </source>
</evidence>
<organism evidence="4 5">
    <name type="scientific">Bacillus kandeliae</name>
    <dbReference type="NCBI Taxonomy" id="3129297"/>
    <lineage>
        <taxon>Bacteria</taxon>
        <taxon>Bacillati</taxon>
        <taxon>Bacillota</taxon>
        <taxon>Bacilli</taxon>
        <taxon>Bacillales</taxon>
        <taxon>Bacillaceae</taxon>
        <taxon>Bacillus</taxon>
    </lineage>
</organism>
<dbReference type="EMBL" id="CP147404">
    <property type="protein sequence ID" value="WXB92045.1"/>
    <property type="molecule type" value="Genomic_DNA"/>
</dbReference>
<evidence type="ECO:0000256" key="3">
    <source>
        <dbReference type="PIRNR" id="PIRNR021362"/>
    </source>
</evidence>
<keyword evidence="2 3" id="KW-0378">Hydrolase</keyword>
<dbReference type="InterPro" id="IPR052419">
    <property type="entry name" value="5_3-deoxyribonucleotidase-like"/>
</dbReference>
<evidence type="ECO:0000313" key="5">
    <source>
        <dbReference type="Proteomes" id="UP001387364"/>
    </source>
</evidence>
<dbReference type="InterPro" id="IPR009206">
    <property type="entry name" value="Nucleotidase_putative"/>
</dbReference>
<dbReference type="RefSeq" id="WP_338750132.1">
    <property type="nucleotide sequence ID" value="NZ_CP147404.1"/>
</dbReference>
<dbReference type="InterPro" id="IPR023214">
    <property type="entry name" value="HAD_sf"/>
</dbReference>
<dbReference type="EC" id="3.1.3.-" evidence="3"/>
<dbReference type="Proteomes" id="UP001387364">
    <property type="component" value="Chromosome"/>
</dbReference>
<protein>
    <recommendedName>
        <fullName evidence="3">Nucleotidase</fullName>
        <ecNumber evidence="3">3.1.3.-</ecNumber>
    </recommendedName>
</protein>
<name>A0ABZ2N3T5_9BACI</name>
<comment type="similarity">
    <text evidence="1 3">Belongs to the 5'(3')-deoxyribonucleotidase family.</text>
</comment>